<evidence type="ECO:0000259" key="12">
    <source>
        <dbReference type="PROSITE" id="PS51831"/>
    </source>
</evidence>
<proteinExistence type="inferred from homology"/>
<dbReference type="InterPro" id="IPR039356">
    <property type="entry name" value="YfbR/HDDC2"/>
</dbReference>
<keyword evidence="9" id="KW-0479">Metal-binding</keyword>
<dbReference type="EC" id="3.1.3.89" evidence="8"/>
<dbReference type="PANTHER" id="PTHR11845:SF13">
    <property type="entry name" value="5'-DEOXYNUCLEOTIDASE HDDC2"/>
    <property type="match status" value="1"/>
</dbReference>
<feature type="domain" description="HD" evidence="12">
    <location>
        <begin position="115"/>
        <end position="222"/>
    </location>
</feature>
<dbReference type="GO" id="GO:0002953">
    <property type="term" value="F:5'-deoxynucleotidase activity"/>
    <property type="evidence" value="ECO:0007669"/>
    <property type="project" value="UniProtKB-EC"/>
</dbReference>
<evidence type="ECO:0000313" key="14">
    <source>
        <dbReference type="Proteomes" id="UP000290189"/>
    </source>
</evidence>
<evidence type="ECO:0000256" key="7">
    <source>
        <dbReference type="ARBA" id="ARBA00011738"/>
    </source>
</evidence>
<evidence type="ECO:0000256" key="2">
    <source>
        <dbReference type="ARBA" id="ARBA00001936"/>
    </source>
</evidence>
<dbReference type="AlphaFoldDB" id="A0A3P3Y893"/>
<keyword evidence="13" id="KW-0496">Mitochondrion</keyword>
<dbReference type="SMART" id="SM00471">
    <property type="entry name" value="HDc"/>
    <property type="match status" value="1"/>
</dbReference>
<evidence type="ECO:0000256" key="10">
    <source>
        <dbReference type="ARBA" id="ARBA00022801"/>
    </source>
</evidence>
<evidence type="ECO:0000313" key="13">
    <source>
        <dbReference type="EMBL" id="SPQ96391.1"/>
    </source>
</evidence>
<dbReference type="Pfam" id="PF13023">
    <property type="entry name" value="HD_3"/>
    <property type="match status" value="1"/>
</dbReference>
<organism evidence="13 14">
    <name type="scientific">Plasmodiophora brassicae</name>
    <name type="common">Clubroot disease agent</name>
    <dbReference type="NCBI Taxonomy" id="37360"/>
    <lineage>
        <taxon>Eukaryota</taxon>
        <taxon>Sar</taxon>
        <taxon>Rhizaria</taxon>
        <taxon>Endomyxa</taxon>
        <taxon>Phytomyxea</taxon>
        <taxon>Plasmodiophorida</taxon>
        <taxon>Plasmodiophoridae</taxon>
        <taxon>Plasmodiophora</taxon>
    </lineage>
</organism>
<evidence type="ECO:0000256" key="6">
    <source>
        <dbReference type="ARBA" id="ARBA00009999"/>
    </source>
</evidence>
<geneLocation type="mitochondrion" evidence="13"/>
<dbReference type="PANTHER" id="PTHR11845">
    <property type="entry name" value="5'-DEOXYNUCLEOTIDASE HDDC2"/>
    <property type="match status" value="1"/>
</dbReference>
<comment type="cofactor">
    <cofactor evidence="2">
        <name>Mn(2+)</name>
        <dbReference type="ChEBI" id="CHEBI:29035"/>
    </cofactor>
</comment>
<evidence type="ECO:0000256" key="11">
    <source>
        <dbReference type="ARBA" id="ARBA00022842"/>
    </source>
</evidence>
<dbReference type="GO" id="GO:0005737">
    <property type="term" value="C:cytoplasm"/>
    <property type="evidence" value="ECO:0007669"/>
    <property type="project" value="TreeGrafter"/>
</dbReference>
<dbReference type="Gene3D" id="1.10.3210.10">
    <property type="entry name" value="Hypothetical protein af1432"/>
    <property type="match status" value="1"/>
</dbReference>
<dbReference type="PROSITE" id="PS51831">
    <property type="entry name" value="HD"/>
    <property type="match status" value="1"/>
</dbReference>
<dbReference type="GO" id="GO:0046872">
    <property type="term" value="F:metal ion binding"/>
    <property type="evidence" value="ECO:0007669"/>
    <property type="project" value="UniProtKB-KW"/>
</dbReference>
<comment type="cofactor">
    <cofactor evidence="4">
        <name>Mg(2+)</name>
        <dbReference type="ChEBI" id="CHEBI:18420"/>
    </cofactor>
</comment>
<comment type="similarity">
    <text evidence="6">Belongs to the HDDC2 family.</text>
</comment>
<dbReference type="SUPFAM" id="SSF109604">
    <property type="entry name" value="HD-domain/PDEase-like"/>
    <property type="match status" value="1"/>
</dbReference>
<evidence type="ECO:0000256" key="5">
    <source>
        <dbReference type="ARBA" id="ARBA00004074"/>
    </source>
</evidence>
<dbReference type="FunFam" id="1.10.3210.10:FF:000011">
    <property type="entry name" value="HD domain-containing protein 2"/>
    <property type="match status" value="1"/>
</dbReference>
<dbReference type="Proteomes" id="UP000290189">
    <property type="component" value="Unassembled WGS sequence"/>
</dbReference>
<dbReference type="EMBL" id="OVEO01000005">
    <property type="protein sequence ID" value="SPQ96391.1"/>
    <property type="molecule type" value="Genomic_DNA"/>
</dbReference>
<reference evidence="13 14" key="1">
    <citation type="submission" date="2018-03" db="EMBL/GenBank/DDBJ databases">
        <authorList>
            <person name="Fogelqvist J."/>
        </authorList>
    </citation>
    <scope>NUCLEOTIDE SEQUENCE [LARGE SCALE GENOMIC DNA]</scope>
</reference>
<dbReference type="InterPro" id="IPR003607">
    <property type="entry name" value="HD/PDEase_dom"/>
</dbReference>
<evidence type="ECO:0000256" key="3">
    <source>
        <dbReference type="ARBA" id="ARBA00001941"/>
    </source>
</evidence>
<keyword evidence="10" id="KW-0378">Hydrolase</keyword>
<protein>
    <recommendedName>
        <fullName evidence="8">5'-deoxynucleotidase</fullName>
        <ecNumber evidence="8">3.1.3.89</ecNumber>
    </recommendedName>
</protein>
<evidence type="ECO:0000256" key="1">
    <source>
        <dbReference type="ARBA" id="ARBA00001638"/>
    </source>
</evidence>
<name>A0A3P3Y893_PLABS</name>
<sequence>MCSMRLPSGYKPGCQNDGTDIKQHQEREWVRADYRRYNRLILGALCSIRTSDLFHCNVRAGRPPLPGQSTMASSDRKESGVSPAALLEFFLICGRLKTTKRAGWVQQGVHQPESVADHMYRMGMMALAFDGEPGHSGERLDFSKVVRMAIVHDLAESIVGDITPSDNVPEDKKHEMEESAMREITEDLGDAGRMIYDLFVEYERGQTPEAKLVKDFDKLDMIVQAFEYERSQGSTLEQFFESTRGRFTHPKIKRVVEILYERRKHECTHE</sequence>
<evidence type="ECO:0000256" key="4">
    <source>
        <dbReference type="ARBA" id="ARBA00001946"/>
    </source>
</evidence>
<evidence type="ECO:0000256" key="8">
    <source>
        <dbReference type="ARBA" id="ARBA00012964"/>
    </source>
</evidence>
<keyword evidence="11" id="KW-0460">Magnesium</keyword>
<gene>
    <name evidence="13" type="ORF">PLBR_LOCUS3606</name>
</gene>
<comment type="function">
    <text evidence="5">Catalyzes the dephosphorylation of the nucleoside 5'-monophosphates deoxyadenosine monophosphate (dAMP), deoxycytidine monophosphate (dCMP), deoxyguanosine monophosphate (dGMP) and deoxythymidine monophosphate (dTMP).</text>
</comment>
<dbReference type="InterPro" id="IPR006674">
    <property type="entry name" value="HD_domain"/>
</dbReference>
<comment type="cofactor">
    <cofactor evidence="3">
        <name>Co(2+)</name>
        <dbReference type="ChEBI" id="CHEBI:48828"/>
    </cofactor>
</comment>
<comment type="subunit">
    <text evidence="7">Homodimer.</text>
</comment>
<comment type="catalytic activity">
    <reaction evidence="1">
        <text>a 2'-deoxyribonucleoside 5'-phosphate + H2O = a 2'-deoxyribonucleoside + phosphate</text>
        <dbReference type="Rhea" id="RHEA:36167"/>
        <dbReference type="ChEBI" id="CHEBI:15377"/>
        <dbReference type="ChEBI" id="CHEBI:18274"/>
        <dbReference type="ChEBI" id="CHEBI:43474"/>
        <dbReference type="ChEBI" id="CHEBI:65317"/>
        <dbReference type="EC" id="3.1.3.89"/>
    </reaction>
</comment>
<accession>A0A3P3Y893</accession>
<dbReference type="GO" id="GO:0009159">
    <property type="term" value="P:deoxyribonucleoside monophosphate catabolic process"/>
    <property type="evidence" value="ECO:0007669"/>
    <property type="project" value="UniProtKB-ARBA"/>
</dbReference>
<evidence type="ECO:0000256" key="9">
    <source>
        <dbReference type="ARBA" id="ARBA00022723"/>
    </source>
</evidence>